<evidence type="ECO:0000313" key="3">
    <source>
        <dbReference type="EMBL" id="WIM99988.1"/>
    </source>
</evidence>
<organism evidence="3 4">
    <name type="scientific">Actinoplanes oblitus</name>
    <dbReference type="NCBI Taxonomy" id="3040509"/>
    <lineage>
        <taxon>Bacteria</taxon>
        <taxon>Bacillati</taxon>
        <taxon>Actinomycetota</taxon>
        <taxon>Actinomycetes</taxon>
        <taxon>Micromonosporales</taxon>
        <taxon>Micromonosporaceae</taxon>
        <taxon>Actinoplanes</taxon>
    </lineage>
</organism>
<dbReference type="RefSeq" id="WP_284921447.1">
    <property type="nucleotide sequence ID" value="NZ_CP126980.1"/>
</dbReference>
<evidence type="ECO:0000256" key="1">
    <source>
        <dbReference type="SAM" id="MobiDB-lite"/>
    </source>
</evidence>
<feature type="transmembrane region" description="Helical" evidence="2">
    <location>
        <begin position="280"/>
        <end position="307"/>
    </location>
</feature>
<feature type="compositionally biased region" description="Basic and acidic residues" evidence="1">
    <location>
        <begin position="689"/>
        <end position="699"/>
    </location>
</feature>
<keyword evidence="2" id="KW-1133">Transmembrane helix</keyword>
<gene>
    <name evidence="3" type="ORF">ACTOB_003662</name>
</gene>
<feature type="compositionally biased region" description="Low complexity" evidence="1">
    <location>
        <begin position="655"/>
        <end position="680"/>
    </location>
</feature>
<keyword evidence="4" id="KW-1185">Reference proteome</keyword>
<feature type="transmembrane region" description="Helical" evidence="2">
    <location>
        <begin position="246"/>
        <end position="268"/>
    </location>
</feature>
<sequence length="728" mass="74155">MTAAVMNRRRPAAEGRPRWSYLARGLLALLGIVAVLLACAGVGYAAPRAPAVDATCAQKAAGSVAWCMPWAVHVDTPPAGGSSHWVTQCSKATTDDDRQACDAASVTLDAPPPDGTPSVLMDGPSSKDGLTALVKCGLFGEQQTNEKNPTRFILWRDKHTRCAQQVGVWTAAAFEPNPQKEACGKVNYTCQIKEGTKDAVASGIRSGIQGLVDAIVQGEVFLLSKLAGLVFTETSIASPSTAFYSVYNSVAGVVVILIFLFFIVSTIINGLRFRGGRTPLATIGGLVKAILGVTFAGGIAYMIVYAWDQAAVAVLNANASKPMDASHMVTAMTNLSGSAATLLLAGLFGLLGIFGLVLLLFIMMFRGLLATGAALFGAVAMAGFAYDETQHWPRKWFWTTNALASSKVWIVEFWIYGGRATYGSDDLTTVLQSMLMIWLMVAAPFILLRTTSIWDGYLSDINAHGMLSALGGPLMIGSNIADGLRSGWQGGGEAADDAVAMMDANTATTPTNPAGPIGQATGIGNGPGQDVAEAASRGQDGEDVGEPLPEASGTQGEDTGTEDTDSEQGPNAQEADGIRAAHSSGEQAMSTGELTAPGDSSGDGGTLPLTPQAAAGTDPAGLAHGDDSPAGDTGDPATAAVLGEPQTDTGGGPGSPDSGVAANGDPAAAAPDAKGAGMPASRSAAGENATDREHSDDHASVSGQSGSEAATGGAQGASAVADVPIVPL</sequence>
<name>A0ABY8WTM9_9ACTN</name>
<protein>
    <submittedName>
        <fullName evidence="3">Uncharacterized protein</fullName>
    </submittedName>
</protein>
<feature type="transmembrane region" description="Helical" evidence="2">
    <location>
        <begin position="368"/>
        <end position="386"/>
    </location>
</feature>
<accession>A0ABY8WTM9</accession>
<proteinExistence type="predicted"/>
<dbReference type="Proteomes" id="UP001240150">
    <property type="component" value="Chromosome"/>
</dbReference>
<reference evidence="3 4" key="1">
    <citation type="submission" date="2023-06" db="EMBL/GenBank/DDBJ databases">
        <authorList>
            <person name="Yushchuk O."/>
            <person name="Binda E."/>
            <person name="Ruckert-Reed C."/>
            <person name="Fedorenko V."/>
            <person name="Kalinowski J."/>
            <person name="Marinelli F."/>
        </authorList>
    </citation>
    <scope>NUCLEOTIDE SEQUENCE [LARGE SCALE GENOMIC DNA]</scope>
    <source>
        <strain evidence="3 4">NRRL 3884</strain>
    </source>
</reference>
<keyword evidence="2" id="KW-0812">Transmembrane</keyword>
<feature type="transmembrane region" description="Helical" evidence="2">
    <location>
        <begin position="430"/>
        <end position="448"/>
    </location>
</feature>
<feature type="transmembrane region" description="Helical" evidence="2">
    <location>
        <begin position="339"/>
        <end position="361"/>
    </location>
</feature>
<evidence type="ECO:0000313" key="4">
    <source>
        <dbReference type="Proteomes" id="UP001240150"/>
    </source>
</evidence>
<feature type="compositionally biased region" description="Polar residues" evidence="1">
    <location>
        <begin position="584"/>
        <end position="593"/>
    </location>
</feature>
<keyword evidence="2" id="KW-0472">Membrane</keyword>
<feature type="region of interest" description="Disordered" evidence="1">
    <location>
        <begin position="506"/>
        <end position="728"/>
    </location>
</feature>
<evidence type="ECO:0000256" key="2">
    <source>
        <dbReference type="SAM" id="Phobius"/>
    </source>
</evidence>
<dbReference type="EMBL" id="CP126980">
    <property type="protein sequence ID" value="WIM99988.1"/>
    <property type="molecule type" value="Genomic_DNA"/>
</dbReference>